<reference evidence="2 3" key="1">
    <citation type="submission" date="2023-11" db="EMBL/GenBank/DDBJ databases">
        <title>Unpublished Manusciprt.</title>
        <authorList>
            <person name="Saticioglu I.B."/>
            <person name="Ay H."/>
            <person name="Ajmi N."/>
            <person name="Altun S."/>
            <person name="Duman M."/>
        </authorList>
    </citation>
    <scope>NUCLEOTIDE SEQUENCE [LARGE SCALE GENOMIC DNA]</scope>
    <source>
        <strain evidence="2 3">Fl-318</strain>
    </source>
</reference>
<organism evidence="2 3">
    <name type="scientific">Flavobacterium cupriresistens</name>
    <dbReference type="NCBI Taxonomy" id="2893885"/>
    <lineage>
        <taxon>Bacteria</taxon>
        <taxon>Pseudomonadati</taxon>
        <taxon>Bacteroidota</taxon>
        <taxon>Flavobacteriia</taxon>
        <taxon>Flavobacteriales</taxon>
        <taxon>Flavobacteriaceae</taxon>
        <taxon>Flavobacterium</taxon>
    </lineage>
</organism>
<dbReference type="Proteomes" id="UP001273350">
    <property type="component" value="Unassembled WGS sequence"/>
</dbReference>
<protein>
    <submittedName>
        <fullName evidence="2">DUF4262 domain-containing protein</fullName>
    </submittedName>
</protein>
<comment type="caution">
    <text evidence="2">The sequence shown here is derived from an EMBL/GenBank/DDBJ whole genome shotgun (WGS) entry which is preliminary data.</text>
</comment>
<dbReference type="RefSeq" id="WP_230002787.1">
    <property type="nucleotide sequence ID" value="NZ_CP087134.1"/>
</dbReference>
<accession>A0ABU4R598</accession>
<evidence type="ECO:0000313" key="2">
    <source>
        <dbReference type="EMBL" id="MDX6187761.1"/>
    </source>
</evidence>
<keyword evidence="3" id="KW-1185">Reference proteome</keyword>
<dbReference type="EMBL" id="JAWXVI010000001">
    <property type="protein sequence ID" value="MDX6187755.1"/>
    <property type="molecule type" value="Genomic_DNA"/>
</dbReference>
<dbReference type="Pfam" id="PF14081">
    <property type="entry name" value="DUF4262"/>
    <property type="match status" value="1"/>
</dbReference>
<evidence type="ECO:0000313" key="1">
    <source>
        <dbReference type="EMBL" id="MDX6187755.1"/>
    </source>
</evidence>
<name>A0ABU4R598_9FLAO</name>
<gene>
    <name evidence="1" type="ORF">SGQ83_00190</name>
    <name evidence="2" type="ORF">SGQ83_00225</name>
</gene>
<proteinExistence type="predicted"/>
<dbReference type="EMBL" id="JAWXVI010000001">
    <property type="protein sequence ID" value="MDX6187761.1"/>
    <property type="molecule type" value="Genomic_DNA"/>
</dbReference>
<evidence type="ECO:0000313" key="3">
    <source>
        <dbReference type="Proteomes" id="UP001273350"/>
    </source>
</evidence>
<sequence length="235" mass="27257">MTNSEFLEIIKTSINNNDYHLTLVNGGQNPEYSYSIGLTEKFGFELVIAGGFISIKENESIFRYVYQQLQSESTADSKFIFSENTFYLNKVDSSWCEKLMLGVYDYYNVDKITAYQIIPENRTLDTPLMSQPIIANDPIWKWLDMDWNMNVPKNSYVITDIDSLKGKTIVELMRWEDHVWEMFSGPGPDFKEEDIRIVPLGTILGIDDTLQPTVNLAVGKGLWRENKDSEWNDWE</sequence>
<dbReference type="InterPro" id="IPR025358">
    <property type="entry name" value="DUF4262"/>
</dbReference>